<dbReference type="RefSeq" id="WP_184127801.1">
    <property type="nucleotide sequence ID" value="NZ_JACHFL010000002.1"/>
</dbReference>
<reference evidence="1 2" key="1">
    <citation type="submission" date="2020-08" db="EMBL/GenBank/DDBJ databases">
        <title>Genomic Encyclopedia of Type Strains, Phase IV (KMG-IV): sequencing the most valuable type-strain genomes for metagenomic binning, comparative biology and taxonomic classification.</title>
        <authorList>
            <person name="Goeker M."/>
        </authorList>
    </citation>
    <scope>NUCLEOTIDE SEQUENCE [LARGE SCALE GENOMIC DNA]</scope>
    <source>
        <strain evidence="1 2">DSM 27939</strain>
    </source>
</reference>
<comment type="caution">
    <text evidence="1">The sequence shown here is derived from an EMBL/GenBank/DDBJ whole genome shotgun (WGS) entry which is preliminary data.</text>
</comment>
<name>A0A7W8NC16_9DEIO</name>
<dbReference type="AlphaFoldDB" id="A0A7W8NC16"/>
<dbReference type="EMBL" id="JACHFL010000002">
    <property type="protein sequence ID" value="MBB5361709.1"/>
    <property type="molecule type" value="Genomic_DNA"/>
</dbReference>
<gene>
    <name evidence="1" type="ORF">HNQ08_000794</name>
</gene>
<protein>
    <recommendedName>
        <fullName evidence="3">Nudix hydrolase domain-containing protein</fullName>
    </recommendedName>
</protein>
<accession>A0A7W8NC16</accession>
<proteinExistence type="predicted"/>
<evidence type="ECO:0000313" key="2">
    <source>
        <dbReference type="Proteomes" id="UP000552709"/>
    </source>
</evidence>
<keyword evidence="2" id="KW-1185">Reference proteome</keyword>
<sequence>MSSSASETQSSVVAYQVGVFALVRQRETYLIVRPRIPLLPGGLHGLPGLVLNSSSGANVVESQLRRTLLAQVGISVAELRLVGSHAGRGVQNGAADARLNLIFGSEYCSGILNPQPEELLGADWMDEAQLFHAGVPEYLLAAVRELETTVAPASPSEPVSRFPRLFGRQK</sequence>
<dbReference type="Proteomes" id="UP000552709">
    <property type="component" value="Unassembled WGS sequence"/>
</dbReference>
<evidence type="ECO:0000313" key="1">
    <source>
        <dbReference type="EMBL" id="MBB5361709.1"/>
    </source>
</evidence>
<organism evidence="1 2">
    <name type="scientific">Deinococcus humi</name>
    <dbReference type="NCBI Taxonomy" id="662880"/>
    <lineage>
        <taxon>Bacteria</taxon>
        <taxon>Thermotogati</taxon>
        <taxon>Deinococcota</taxon>
        <taxon>Deinococci</taxon>
        <taxon>Deinococcales</taxon>
        <taxon>Deinococcaceae</taxon>
        <taxon>Deinococcus</taxon>
    </lineage>
</organism>
<evidence type="ECO:0008006" key="3">
    <source>
        <dbReference type="Google" id="ProtNLM"/>
    </source>
</evidence>